<dbReference type="EMBL" id="CAXAMN010024901">
    <property type="protein sequence ID" value="CAK9090837.1"/>
    <property type="molecule type" value="Genomic_DNA"/>
</dbReference>
<name>A0ABP0QRC6_9DINO</name>
<feature type="transmembrane region" description="Helical" evidence="2">
    <location>
        <begin position="78"/>
        <end position="97"/>
    </location>
</feature>
<reference evidence="3 4" key="1">
    <citation type="submission" date="2024-02" db="EMBL/GenBank/DDBJ databases">
        <authorList>
            <person name="Chen Y."/>
            <person name="Shah S."/>
            <person name="Dougan E. K."/>
            <person name="Thang M."/>
            <person name="Chan C."/>
        </authorList>
    </citation>
    <scope>NUCLEOTIDE SEQUENCE [LARGE SCALE GENOMIC DNA]</scope>
</reference>
<keyword evidence="4" id="KW-1185">Reference proteome</keyword>
<protein>
    <submittedName>
        <fullName evidence="3">Uncharacterized protein</fullName>
    </submittedName>
</protein>
<feature type="compositionally biased region" description="Low complexity" evidence="1">
    <location>
        <begin position="8"/>
        <end position="21"/>
    </location>
</feature>
<organism evidence="3 4">
    <name type="scientific">Durusdinium trenchii</name>
    <dbReference type="NCBI Taxonomy" id="1381693"/>
    <lineage>
        <taxon>Eukaryota</taxon>
        <taxon>Sar</taxon>
        <taxon>Alveolata</taxon>
        <taxon>Dinophyceae</taxon>
        <taxon>Suessiales</taxon>
        <taxon>Symbiodiniaceae</taxon>
        <taxon>Durusdinium</taxon>
    </lineage>
</organism>
<evidence type="ECO:0000313" key="3">
    <source>
        <dbReference type="EMBL" id="CAK9090837.1"/>
    </source>
</evidence>
<comment type="caution">
    <text evidence="3">The sequence shown here is derived from an EMBL/GenBank/DDBJ whole genome shotgun (WGS) entry which is preliminary data.</text>
</comment>
<proteinExistence type="predicted"/>
<evidence type="ECO:0000256" key="2">
    <source>
        <dbReference type="SAM" id="Phobius"/>
    </source>
</evidence>
<evidence type="ECO:0000313" key="4">
    <source>
        <dbReference type="Proteomes" id="UP001642484"/>
    </source>
</evidence>
<keyword evidence="2" id="KW-0812">Transmembrane</keyword>
<dbReference type="Proteomes" id="UP001642484">
    <property type="component" value="Unassembled WGS sequence"/>
</dbReference>
<sequence>MPGRASPHEVVPSPKSSSESHGPTRVGGPFPPPKLRRSDEWSMAPEVVSTFQSGHVEDISNENVLNERWRRLSFVRVYMRKFCLFGGWAVIFVWGVVTLYQMPARNRAGVIAGERAAVSSSSHMLGTSWSPNR</sequence>
<evidence type="ECO:0000256" key="1">
    <source>
        <dbReference type="SAM" id="MobiDB-lite"/>
    </source>
</evidence>
<keyword evidence="2" id="KW-0472">Membrane</keyword>
<keyword evidence="2" id="KW-1133">Transmembrane helix</keyword>
<accession>A0ABP0QRC6</accession>
<feature type="region of interest" description="Disordered" evidence="1">
    <location>
        <begin position="1"/>
        <end position="39"/>
    </location>
</feature>
<gene>
    <name evidence="3" type="ORF">CCMP2556_LOCUS43620</name>
</gene>